<protein>
    <submittedName>
        <fullName evidence="3">Long-chain acyl-CoA synthetase</fullName>
    </submittedName>
</protein>
<dbReference type="Gene3D" id="3.40.50.980">
    <property type="match status" value="2"/>
</dbReference>
<dbReference type="Pfam" id="PF13193">
    <property type="entry name" value="AMP-binding_C"/>
    <property type="match status" value="1"/>
</dbReference>
<accession>A0A4V6NMW1</accession>
<dbReference type="RefSeq" id="WP_132001851.1">
    <property type="nucleotide sequence ID" value="NZ_JBHUNN010000002.1"/>
</dbReference>
<dbReference type="InterPro" id="IPR045851">
    <property type="entry name" value="AMP-bd_C_sf"/>
</dbReference>
<feature type="domain" description="AMP-binding enzyme C-terminal" evidence="2">
    <location>
        <begin position="489"/>
        <end position="565"/>
    </location>
</feature>
<organism evidence="3 4">
    <name type="scientific">Camelimonas lactis</name>
    <dbReference type="NCBI Taxonomy" id="659006"/>
    <lineage>
        <taxon>Bacteria</taxon>
        <taxon>Pseudomonadati</taxon>
        <taxon>Pseudomonadota</taxon>
        <taxon>Alphaproteobacteria</taxon>
        <taxon>Hyphomicrobiales</taxon>
        <taxon>Chelatococcaceae</taxon>
        <taxon>Camelimonas</taxon>
    </lineage>
</organism>
<dbReference type="Pfam" id="PF00501">
    <property type="entry name" value="AMP-binding"/>
    <property type="match status" value="1"/>
</dbReference>
<dbReference type="GO" id="GO:0019748">
    <property type="term" value="P:secondary metabolic process"/>
    <property type="evidence" value="ECO:0007669"/>
    <property type="project" value="TreeGrafter"/>
</dbReference>
<dbReference type="InterPro" id="IPR025110">
    <property type="entry name" value="AMP-bd_C"/>
</dbReference>
<dbReference type="Gene3D" id="3.30.300.30">
    <property type="match status" value="1"/>
</dbReference>
<dbReference type="PANTHER" id="PTHR24096:SF393">
    <property type="entry name" value="LIGASE, PUTATIVE-RELATED"/>
    <property type="match status" value="1"/>
</dbReference>
<evidence type="ECO:0000259" key="2">
    <source>
        <dbReference type="Pfam" id="PF13193"/>
    </source>
</evidence>
<dbReference type="PANTHER" id="PTHR24096">
    <property type="entry name" value="LONG-CHAIN-FATTY-ACID--COA LIGASE"/>
    <property type="match status" value="1"/>
</dbReference>
<dbReference type="InterPro" id="IPR000873">
    <property type="entry name" value="AMP-dep_synth/lig_dom"/>
</dbReference>
<dbReference type="GO" id="GO:0016405">
    <property type="term" value="F:CoA-ligase activity"/>
    <property type="evidence" value="ECO:0007669"/>
    <property type="project" value="TreeGrafter"/>
</dbReference>
<feature type="domain" description="AMP-dependent synthetase/ligase" evidence="1">
    <location>
        <begin position="64"/>
        <end position="439"/>
    </location>
</feature>
<evidence type="ECO:0000313" key="3">
    <source>
        <dbReference type="EMBL" id="TCO16018.1"/>
    </source>
</evidence>
<evidence type="ECO:0000259" key="1">
    <source>
        <dbReference type="Pfam" id="PF00501"/>
    </source>
</evidence>
<dbReference type="InterPro" id="IPR020845">
    <property type="entry name" value="AMP-binding_CS"/>
</dbReference>
<gene>
    <name evidence="3" type="ORF">EV666_101268</name>
</gene>
<dbReference type="PROSITE" id="PS00455">
    <property type="entry name" value="AMP_BINDING"/>
    <property type="match status" value="1"/>
</dbReference>
<name>A0A4V6NMW1_9HYPH</name>
<evidence type="ECO:0000313" key="4">
    <source>
        <dbReference type="Proteomes" id="UP000294881"/>
    </source>
</evidence>
<dbReference type="EMBL" id="SLWL01000001">
    <property type="protein sequence ID" value="TCO16018.1"/>
    <property type="molecule type" value="Genomic_DNA"/>
</dbReference>
<dbReference type="Gene3D" id="2.30.38.10">
    <property type="entry name" value="Luciferase, Domain 3"/>
    <property type="match status" value="1"/>
</dbReference>
<dbReference type="OrthoDB" id="9803968at2"/>
<proteinExistence type="predicted"/>
<reference evidence="3 4" key="1">
    <citation type="submission" date="2019-03" db="EMBL/GenBank/DDBJ databases">
        <title>Genomic Encyclopedia of Type Strains, Phase IV (KMG-IV): sequencing the most valuable type-strain genomes for metagenomic binning, comparative biology and taxonomic classification.</title>
        <authorList>
            <person name="Goeker M."/>
        </authorList>
    </citation>
    <scope>NUCLEOTIDE SEQUENCE [LARGE SCALE GENOMIC DNA]</scope>
    <source>
        <strain evidence="3 4">DSM 22958</strain>
    </source>
</reference>
<dbReference type="SUPFAM" id="SSF56801">
    <property type="entry name" value="Acetyl-CoA synthetase-like"/>
    <property type="match status" value="1"/>
</dbReference>
<sequence>MAEAASATSQGFAAGAFAMSPEAAMAQLTAPGAPFEFETIDIRGLPTRVWKNTPPSLRAIIEASAAFGDADCIVFEDERLTYRQHFNAVCALATALVTRFGVRKGDRVAIAMRNYPEWVITFWAATAIGAIATPLNAWMTAEELAYCLNDSGAAVLVADGERIDRLGDRLATLPMRAVIGTRPEKPFGAGIIPWSDVVSLADGASLPAAEIAPDDDATIFYTSGTTGMPKGVLGTHRNICSNQITVGYGKAKSLLLAGESLPDPATAPKKAFLLPVPLFHVTGCHSAMVPTILSGNKLVLMYKWDARRGMELIQREKVNGFTGVPAIAWQIMEHPDFDKYDLSSLEAVSYGGAPAPAELPKLVKKTFPTAGAGNGYGLTETSSVTSQNQGLEYLRKPDSVGMPVPVCEVRVVGPDGADVPPGEIGELWIKGPNVVKGYWNKPEETAKSFSDGWLHSGDLVRIDDEGFIYILDRAKDMVIRGGENIYCTEVESALYSHPGVMDAAVFGLPHRVLGEEVGAVVQLKPGFDVSEQELIAHAAKRLAAFKTPVRIDIRTEPLPRNANGKVLKRDLKAELTR</sequence>
<dbReference type="AlphaFoldDB" id="A0A4V6NMW1"/>
<comment type="caution">
    <text evidence="3">The sequence shown here is derived from an EMBL/GenBank/DDBJ whole genome shotgun (WGS) entry which is preliminary data.</text>
</comment>
<keyword evidence="4" id="KW-1185">Reference proteome</keyword>
<dbReference type="Proteomes" id="UP000294881">
    <property type="component" value="Unassembled WGS sequence"/>
</dbReference>